<evidence type="ECO:0000256" key="6">
    <source>
        <dbReference type="ARBA" id="ARBA00022989"/>
    </source>
</evidence>
<evidence type="ECO:0000313" key="10">
    <source>
        <dbReference type="EMBL" id="SEK55661.1"/>
    </source>
</evidence>
<dbReference type="GO" id="GO:0005886">
    <property type="term" value="C:plasma membrane"/>
    <property type="evidence" value="ECO:0007669"/>
    <property type="project" value="UniProtKB-SubCell"/>
</dbReference>
<dbReference type="RefSeq" id="WP_090546384.1">
    <property type="nucleotide sequence ID" value="NZ_FNSR01000001.1"/>
</dbReference>
<dbReference type="InterPro" id="IPR022357">
    <property type="entry name" value="MIP_CS"/>
</dbReference>
<dbReference type="PANTHER" id="PTHR19139:SF199">
    <property type="entry name" value="MIP17260P"/>
    <property type="match status" value="1"/>
</dbReference>
<evidence type="ECO:0000256" key="8">
    <source>
        <dbReference type="RuleBase" id="RU000477"/>
    </source>
</evidence>
<evidence type="ECO:0000256" key="1">
    <source>
        <dbReference type="ARBA" id="ARBA00004651"/>
    </source>
</evidence>
<dbReference type="InterPro" id="IPR023271">
    <property type="entry name" value="Aquaporin-like"/>
</dbReference>
<evidence type="ECO:0000313" key="11">
    <source>
        <dbReference type="Proteomes" id="UP000199120"/>
    </source>
</evidence>
<feature type="transmembrane region" description="Helical" evidence="9">
    <location>
        <begin position="83"/>
        <end position="105"/>
    </location>
</feature>
<evidence type="ECO:0000256" key="7">
    <source>
        <dbReference type="ARBA" id="ARBA00023136"/>
    </source>
</evidence>
<dbReference type="PROSITE" id="PS00221">
    <property type="entry name" value="MIP"/>
    <property type="match status" value="1"/>
</dbReference>
<evidence type="ECO:0000256" key="4">
    <source>
        <dbReference type="ARBA" id="ARBA00022475"/>
    </source>
</evidence>
<feature type="transmembrane region" description="Helical" evidence="9">
    <location>
        <begin position="165"/>
        <end position="187"/>
    </location>
</feature>
<dbReference type="InterPro" id="IPR034294">
    <property type="entry name" value="Aquaporin_transptr"/>
</dbReference>
<dbReference type="PROSITE" id="PS51257">
    <property type="entry name" value="PROKAR_LIPOPROTEIN"/>
    <property type="match status" value="1"/>
</dbReference>
<evidence type="ECO:0000256" key="2">
    <source>
        <dbReference type="ARBA" id="ARBA00006175"/>
    </source>
</evidence>
<organism evidence="10 11">
    <name type="scientific">Paraburkholderia caballeronis</name>
    <dbReference type="NCBI Taxonomy" id="416943"/>
    <lineage>
        <taxon>Bacteria</taxon>
        <taxon>Pseudomonadati</taxon>
        <taxon>Pseudomonadota</taxon>
        <taxon>Betaproteobacteria</taxon>
        <taxon>Burkholderiales</taxon>
        <taxon>Burkholderiaceae</taxon>
        <taxon>Paraburkholderia</taxon>
    </lineage>
</organism>
<name>A0A1H7HZE7_9BURK</name>
<reference evidence="11" key="1">
    <citation type="submission" date="2016-10" db="EMBL/GenBank/DDBJ databases">
        <authorList>
            <person name="Varghese N."/>
            <person name="Submissions S."/>
        </authorList>
    </citation>
    <scope>NUCLEOTIDE SEQUENCE [LARGE SCALE GENOMIC DNA]</scope>
    <source>
        <strain evidence="11">LMG 26416</strain>
    </source>
</reference>
<keyword evidence="5 8" id="KW-0812">Transmembrane</keyword>
<comment type="subcellular location">
    <subcellularLocation>
        <location evidence="1">Cell membrane</location>
        <topology evidence="1">Multi-pass membrane protein</topology>
    </subcellularLocation>
</comment>
<accession>A0A1H7HZE7</accession>
<protein>
    <submittedName>
        <fullName evidence="10">Aquaporin Z</fullName>
    </submittedName>
</protein>
<sequence length="246" mass="25176">MKLGRRLLVECVGTGWLVFAGCAGAALNAGIPVQGWNLLGTPVAFGLALLAANLVAARAASAHFNPAVTIGYTVARRFPVRDVAPYLAAQTAGAILGAALLVWIASGRPGFSLSISEFGVNGYDAHSPSDYSLSSAFVIELAMTLAFVTTHLVMSGTPDRRRVAAIATGACFATIYLITMPVTNGAINPARSTGPALFVGGWALDQLWLFWAAPMLGGIGAGLCHAALAARAGRVRPVTAEPGGSA</sequence>
<feature type="transmembrane region" description="Helical" evidence="9">
    <location>
        <begin position="43"/>
        <end position="62"/>
    </location>
</feature>
<dbReference type="Proteomes" id="UP000199120">
    <property type="component" value="Unassembled WGS sequence"/>
</dbReference>
<keyword evidence="6 9" id="KW-1133">Transmembrane helix</keyword>
<dbReference type="InterPro" id="IPR000425">
    <property type="entry name" value="MIP"/>
</dbReference>
<dbReference type="OrthoDB" id="9807293at2"/>
<evidence type="ECO:0000256" key="5">
    <source>
        <dbReference type="ARBA" id="ARBA00022692"/>
    </source>
</evidence>
<dbReference type="SUPFAM" id="SSF81338">
    <property type="entry name" value="Aquaporin-like"/>
    <property type="match status" value="1"/>
</dbReference>
<dbReference type="Pfam" id="PF00230">
    <property type="entry name" value="MIP"/>
    <property type="match status" value="1"/>
</dbReference>
<keyword evidence="11" id="KW-1185">Reference proteome</keyword>
<keyword evidence="7 9" id="KW-0472">Membrane</keyword>
<dbReference type="AlphaFoldDB" id="A0A1H7HZE7"/>
<dbReference type="STRING" id="416943.SAMN05445871_3188"/>
<feature type="transmembrane region" description="Helical" evidence="9">
    <location>
        <begin position="7"/>
        <end position="31"/>
    </location>
</feature>
<dbReference type="Gene3D" id="1.20.1080.10">
    <property type="entry name" value="Glycerol uptake facilitator protein"/>
    <property type="match status" value="1"/>
</dbReference>
<dbReference type="EMBL" id="FOAJ01000002">
    <property type="protein sequence ID" value="SEK55661.1"/>
    <property type="molecule type" value="Genomic_DNA"/>
</dbReference>
<dbReference type="GO" id="GO:0015250">
    <property type="term" value="F:water channel activity"/>
    <property type="evidence" value="ECO:0007669"/>
    <property type="project" value="TreeGrafter"/>
</dbReference>
<gene>
    <name evidence="10" type="ORF">SAMN05192542_102493</name>
</gene>
<keyword evidence="4" id="KW-1003">Cell membrane</keyword>
<dbReference type="PRINTS" id="PR00783">
    <property type="entry name" value="MINTRINSICP"/>
</dbReference>
<keyword evidence="3 8" id="KW-0813">Transport</keyword>
<evidence type="ECO:0000256" key="9">
    <source>
        <dbReference type="SAM" id="Phobius"/>
    </source>
</evidence>
<feature type="transmembrane region" description="Helical" evidence="9">
    <location>
        <begin position="207"/>
        <end position="228"/>
    </location>
</feature>
<dbReference type="PANTHER" id="PTHR19139">
    <property type="entry name" value="AQUAPORIN TRANSPORTER"/>
    <property type="match status" value="1"/>
</dbReference>
<feature type="transmembrane region" description="Helical" evidence="9">
    <location>
        <begin position="131"/>
        <end position="153"/>
    </location>
</feature>
<evidence type="ECO:0000256" key="3">
    <source>
        <dbReference type="ARBA" id="ARBA00022448"/>
    </source>
</evidence>
<comment type="similarity">
    <text evidence="2 8">Belongs to the MIP/aquaporin (TC 1.A.8) family.</text>
</comment>
<proteinExistence type="inferred from homology"/>